<protein>
    <submittedName>
        <fullName evidence="2">TetR family transcriptional regulator C-terminal domain-containing protein</fullName>
    </submittedName>
</protein>
<dbReference type="EMBL" id="JBHTKM010000001">
    <property type="protein sequence ID" value="MFD1014378.1"/>
    <property type="molecule type" value="Genomic_DNA"/>
</dbReference>
<dbReference type="Gene3D" id="1.10.357.10">
    <property type="entry name" value="Tetracycline Repressor, domain 2"/>
    <property type="match status" value="1"/>
</dbReference>
<accession>A0ABW3KP01</accession>
<dbReference type="SUPFAM" id="SSF48498">
    <property type="entry name" value="Tetracyclin repressor-like, C-terminal domain"/>
    <property type="match status" value="1"/>
</dbReference>
<dbReference type="InterPro" id="IPR036271">
    <property type="entry name" value="Tet_transcr_reg_TetR-rel_C_sf"/>
</dbReference>
<proteinExistence type="predicted"/>
<dbReference type="Pfam" id="PF17931">
    <property type="entry name" value="TetR_C_23"/>
    <property type="match status" value="1"/>
</dbReference>
<comment type="caution">
    <text evidence="2">The sequence shown here is derived from an EMBL/GenBank/DDBJ whole genome shotgun (WGS) entry which is preliminary data.</text>
</comment>
<dbReference type="InterPro" id="IPR041673">
    <property type="entry name" value="TetR_C_23"/>
</dbReference>
<name>A0ABW3KP01_9FLAO</name>
<sequence length="219" mass="26143">MAKKKHLKQSDLVTYYMDYVLTHNQNPKTVYAFAKAHNFEEQKFYEFFSSFESLEESIFEIFFSNAIQVLEQSEEYQTFDARNKLLSFYFTFFEILTANRSYVVYALHSDKQQLKTLKKLRPLRSHFKAYIKSLDIKTLDLQQEQIEKLMDKTLNESAWIQFLITLKFWLDDQSPSFEKTDIFIEKSVMASFDIIDTTPLKSLIDFGKFIYKEKIHKNG</sequence>
<evidence type="ECO:0000259" key="1">
    <source>
        <dbReference type="Pfam" id="PF17931"/>
    </source>
</evidence>
<dbReference type="Proteomes" id="UP001597086">
    <property type="component" value="Unassembled WGS sequence"/>
</dbReference>
<evidence type="ECO:0000313" key="2">
    <source>
        <dbReference type="EMBL" id="MFD1014378.1"/>
    </source>
</evidence>
<organism evidence="2 3">
    <name type="scientific">Winogradskyella rapida</name>
    <dbReference type="NCBI Taxonomy" id="549701"/>
    <lineage>
        <taxon>Bacteria</taxon>
        <taxon>Pseudomonadati</taxon>
        <taxon>Bacteroidota</taxon>
        <taxon>Flavobacteriia</taxon>
        <taxon>Flavobacteriales</taxon>
        <taxon>Flavobacteriaceae</taxon>
        <taxon>Winogradskyella</taxon>
    </lineage>
</organism>
<gene>
    <name evidence="2" type="ORF">ACFQ13_00475</name>
</gene>
<dbReference type="RefSeq" id="WP_386113137.1">
    <property type="nucleotide sequence ID" value="NZ_JBHTKM010000001.1"/>
</dbReference>
<feature type="domain" description="Tetracyclin repressor-like C-terminal" evidence="1">
    <location>
        <begin position="84"/>
        <end position="210"/>
    </location>
</feature>
<reference evidence="3" key="1">
    <citation type="journal article" date="2019" name="Int. J. Syst. Evol. Microbiol.">
        <title>The Global Catalogue of Microorganisms (GCM) 10K type strain sequencing project: providing services to taxonomists for standard genome sequencing and annotation.</title>
        <authorList>
            <consortium name="The Broad Institute Genomics Platform"/>
            <consortium name="The Broad Institute Genome Sequencing Center for Infectious Disease"/>
            <person name="Wu L."/>
            <person name="Ma J."/>
        </authorList>
    </citation>
    <scope>NUCLEOTIDE SEQUENCE [LARGE SCALE GENOMIC DNA]</scope>
    <source>
        <strain evidence="3">CCUG 56098</strain>
    </source>
</reference>
<evidence type="ECO:0000313" key="3">
    <source>
        <dbReference type="Proteomes" id="UP001597086"/>
    </source>
</evidence>
<keyword evidence="3" id="KW-1185">Reference proteome</keyword>